<dbReference type="EMBL" id="ODYU01002014">
    <property type="protein sequence ID" value="SOQ38995.1"/>
    <property type="molecule type" value="Genomic_DNA"/>
</dbReference>
<evidence type="ECO:0000313" key="2">
    <source>
        <dbReference type="EMBL" id="SOQ38995.1"/>
    </source>
</evidence>
<accession>A0A2H1VDT9</accession>
<name>A0A2H1VDT9_SPOFR</name>
<organism evidence="2">
    <name type="scientific">Spodoptera frugiperda</name>
    <name type="common">Fall armyworm</name>
    <dbReference type="NCBI Taxonomy" id="7108"/>
    <lineage>
        <taxon>Eukaryota</taxon>
        <taxon>Metazoa</taxon>
        <taxon>Ecdysozoa</taxon>
        <taxon>Arthropoda</taxon>
        <taxon>Hexapoda</taxon>
        <taxon>Insecta</taxon>
        <taxon>Pterygota</taxon>
        <taxon>Neoptera</taxon>
        <taxon>Endopterygota</taxon>
        <taxon>Lepidoptera</taxon>
        <taxon>Glossata</taxon>
        <taxon>Ditrysia</taxon>
        <taxon>Noctuoidea</taxon>
        <taxon>Noctuidae</taxon>
        <taxon>Amphipyrinae</taxon>
        <taxon>Spodoptera</taxon>
    </lineage>
</organism>
<reference evidence="2" key="1">
    <citation type="submission" date="2016-07" db="EMBL/GenBank/DDBJ databases">
        <authorList>
            <person name="Bretaudeau A."/>
        </authorList>
    </citation>
    <scope>NUCLEOTIDE SEQUENCE</scope>
    <source>
        <strain evidence="2">Rice</strain>
        <tissue evidence="2">Whole body</tissue>
    </source>
</reference>
<sequence>MLEAQEYELQHGLKLVELFVQQLRKLVKSLSQTHEVASKSCMADSDTDTVYLIEVPPNRPEKQDKQEEPEKPRCLR</sequence>
<evidence type="ECO:0000256" key="1">
    <source>
        <dbReference type="SAM" id="MobiDB-lite"/>
    </source>
</evidence>
<protein>
    <submittedName>
        <fullName evidence="2">SFRICE_015016</fullName>
    </submittedName>
</protein>
<gene>
    <name evidence="2" type="ORF">SFRICE_015016</name>
</gene>
<feature type="compositionally biased region" description="Basic and acidic residues" evidence="1">
    <location>
        <begin position="59"/>
        <end position="76"/>
    </location>
</feature>
<dbReference type="AlphaFoldDB" id="A0A2H1VDT9"/>
<feature type="region of interest" description="Disordered" evidence="1">
    <location>
        <begin position="54"/>
        <end position="76"/>
    </location>
</feature>
<proteinExistence type="predicted"/>